<evidence type="ECO:0000313" key="2">
    <source>
        <dbReference type="EMBL" id="SDY25629.1"/>
    </source>
</evidence>
<reference evidence="3" key="1">
    <citation type="submission" date="2016-10" db="EMBL/GenBank/DDBJ databases">
        <authorList>
            <person name="Varghese N."/>
            <person name="Submissions S."/>
        </authorList>
    </citation>
    <scope>NUCLEOTIDE SEQUENCE [LARGE SCALE GENOMIC DNA]</scope>
    <source>
        <strain evidence="3">SP</strain>
    </source>
</reference>
<dbReference type="EMBL" id="FNPI01000001">
    <property type="protein sequence ID" value="SDY25629.1"/>
    <property type="molecule type" value="Genomic_DNA"/>
</dbReference>
<organism evidence="2 3">
    <name type="scientific">Evansella caseinilytica</name>
    <dbReference type="NCBI Taxonomy" id="1503961"/>
    <lineage>
        <taxon>Bacteria</taxon>
        <taxon>Bacillati</taxon>
        <taxon>Bacillota</taxon>
        <taxon>Bacilli</taxon>
        <taxon>Bacillales</taxon>
        <taxon>Bacillaceae</taxon>
        <taxon>Evansella</taxon>
    </lineage>
</organism>
<evidence type="ECO:0000256" key="1">
    <source>
        <dbReference type="SAM" id="MobiDB-lite"/>
    </source>
</evidence>
<sequence length="31" mass="3755">MRFEHSEMSSRKVLEDETEPEMHQNVHKSIL</sequence>
<evidence type="ECO:0000313" key="3">
    <source>
        <dbReference type="Proteomes" id="UP000198935"/>
    </source>
</evidence>
<gene>
    <name evidence="2" type="ORF">SAMN05421736_101789</name>
</gene>
<feature type="region of interest" description="Disordered" evidence="1">
    <location>
        <begin position="1"/>
        <end position="31"/>
    </location>
</feature>
<dbReference type="Proteomes" id="UP000198935">
    <property type="component" value="Unassembled WGS sequence"/>
</dbReference>
<accession>A0A1H3IEC5</accession>
<name>A0A1H3IEC5_9BACI</name>
<protein>
    <submittedName>
        <fullName evidence="2">Uncharacterized protein</fullName>
    </submittedName>
</protein>
<dbReference type="AlphaFoldDB" id="A0A1H3IEC5"/>
<keyword evidence="3" id="KW-1185">Reference proteome</keyword>
<feature type="compositionally biased region" description="Basic and acidic residues" evidence="1">
    <location>
        <begin position="1"/>
        <end position="24"/>
    </location>
</feature>
<proteinExistence type="predicted"/>